<keyword evidence="2" id="KW-1133">Transmembrane helix</keyword>
<dbReference type="Pfam" id="PF06541">
    <property type="entry name" value="ABC_trans_CmpB"/>
    <property type="match status" value="1"/>
</dbReference>
<comment type="caution">
    <text evidence="3">The sequence shown here is derived from an EMBL/GenBank/DDBJ whole genome shotgun (WGS) entry which is preliminary data.</text>
</comment>
<feature type="transmembrane region" description="Helical" evidence="2">
    <location>
        <begin position="40"/>
        <end position="61"/>
    </location>
</feature>
<evidence type="ECO:0000313" key="3">
    <source>
        <dbReference type="EMBL" id="RZT00521.1"/>
    </source>
</evidence>
<proteinExistence type="predicted"/>
<sequence length="310" mass="35682">MYSYTIAQWLLFFYIYCFFGWCIESTWVSVHQKRFVNRGFLRGTWIPIYGFGAMAMLLAAVPAGGNWFWMFISGMFFASVLEYITGACMEKIFKVRYWDYSDKKFNLNGHICLGTSIAWGLLTIALTQFIHQPMERLVTEVPQFWSNLAAAVLSILFAADVAVSTKAALDFRRVLVALSTAREKAQELAAEVRDNMGGRLEGLKESAGDRLDELKGGAEGLRESVEDKFEDLRELLGSRLDDLKENLGDRVEELRGPLKGHRLDYFQRSLLRSNPGAKSSEYAEALRLLQKRMEERRQEKRARRRKKKRK</sequence>
<evidence type="ECO:0000256" key="1">
    <source>
        <dbReference type="SAM" id="Coils"/>
    </source>
</evidence>
<protein>
    <submittedName>
        <fullName evidence="3">Putative membrane protein</fullName>
    </submittedName>
</protein>
<dbReference type="Gene3D" id="1.20.120.20">
    <property type="entry name" value="Apolipoprotein"/>
    <property type="match status" value="1"/>
</dbReference>
<dbReference type="SUPFAM" id="SSF58113">
    <property type="entry name" value="Apolipoprotein A-I"/>
    <property type="match status" value="1"/>
</dbReference>
<dbReference type="RefSeq" id="WP_130435132.1">
    <property type="nucleotide sequence ID" value="NZ_SGXF01000003.1"/>
</dbReference>
<keyword evidence="2" id="KW-0472">Membrane</keyword>
<dbReference type="AlphaFoldDB" id="A0A4Q7PKX5"/>
<dbReference type="InterPro" id="IPR010540">
    <property type="entry name" value="CmpB_TMEM229"/>
</dbReference>
<feature type="coiled-coil region" evidence="1">
    <location>
        <begin position="283"/>
        <end position="310"/>
    </location>
</feature>
<keyword evidence="4" id="KW-1185">Reference proteome</keyword>
<dbReference type="OrthoDB" id="9789229at2"/>
<name>A0A4Q7PKX5_9FIRM</name>
<feature type="transmembrane region" description="Helical" evidence="2">
    <location>
        <begin position="110"/>
        <end position="131"/>
    </location>
</feature>
<accession>A0A4Q7PKX5</accession>
<organism evidence="3 4">
    <name type="scientific">Cuneatibacter caecimuris</name>
    <dbReference type="NCBI Taxonomy" id="1796618"/>
    <lineage>
        <taxon>Bacteria</taxon>
        <taxon>Bacillati</taxon>
        <taxon>Bacillota</taxon>
        <taxon>Clostridia</taxon>
        <taxon>Lachnospirales</taxon>
        <taxon>Lachnospiraceae</taxon>
        <taxon>Cuneatibacter</taxon>
    </lineage>
</organism>
<evidence type="ECO:0000256" key="2">
    <source>
        <dbReference type="SAM" id="Phobius"/>
    </source>
</evidence>
<dbReference type="EMBL" id="SGXF01000003">
    <property type="protein sequence ID" value="RZT00521.1"/>
    <property type="molecule type" value="Genomic_DNA"/>
</dbReference>
<gene>
    <name evidence="3" type="ORF">EV209_1842</name>
</gene>
<feature type="transmembrane region" description="Helical" evidence="2">
    <location>
        <begin position="6"/>
        <end position="28"/>
    </location>
</feature>
<reference evidence="3 4" key="1">
    <citation type="submission" date="2019-02" db="EMBL/GenBank/DDBJ databases">
        <title>Genomic Encyclopedia of Type Strains, Phase IV (KMG-IV): sequencing the most valuable type-strain genomes for metagenomic binning, comparative biology and taxonomic classification.</title>
        <authorList>
            <person name="Goeker M."/>
        </authorList>
    </citation>
    <scope>NUCLEOTIDE SEQUENCE [LARGE SCALE GENOMIC DNA]</scope>
    <source>
        <strain evidence="3 4">DSM 29486</strain>
    </source>
</reference>
<feature type="transmembrane region" description="Helical" evidence="2">
    <location>
        <begin position="143"/>
        <end position="163"/>
    </location>
</feature>
<dbReference type="Proteomes" id="UP000292927">
    <property type="component" value="Unassembled WGS sequence"/>
</dbReference>
<feature type="transmembrane region" description="Helical" evidence="2">
    <location>
        <begin position="67"/>
        <end position="89"/>
    </location>
</feature>
<keyword evidence="2" id="KW-0812">Transmembrane</keyword>
<evidence type="ECO:0000313" key="4">
    <source>
        <dbReference type="Proteomes" id="UP000292927"/>
    </source>
</evidence>
<keyword evidence="1" id="KW-0175">Coiled coil</keyword>